<reference evidence="1" key="1">
    <citation type="submission" date="2014-02" db="EMBL/GenBank/DDBJ databases">
        <title>The Genome Sequence of Trichophyton rubrum (morphotype fischeri) CBS 288.86.</title>
        <authorList>
            <consortium name="The Broad Institute Genomics Platform"/>
            <person name="Cuomo C.A."/>
            <person name="White T.C."/>
            <person name="Graser Y."/>
            <person name="Martinez-Rossi N."/>
            <person name="Heitman J."/>
            <person name="Young S.K."/>
            <person name="Zeng Q."/>
            <person name="Gargeya S."/>
            <person name="Abouelleil A."/>
            <person name="Alvarado L."/>
            <person name="Chapman S.B."/>
            <person name="Gainer-Dewar J."/>
            <person name="Goldberg J."/>
            <person name="Griggs A."/>
            <person name="Gujja S."/>
            <person name="Hansen M."/>
            <person name="Howarth C."/>
            <person name="Imamovic A."/>
            <person name="Larimer J."/>
            <person name="Martinez D."/>
            <person name="Murphy C."/>
            <person name="Pearson M.D."/>
            <person name="Persinoti G."/>
            <person name="Poon T."/>
            <person name="Priest M."/>
            <person name="Roberts A.D."/>
            <person name="Saif S."/>
            <person name="Shea T.D."/>
            <person name="Sykes S.N."/>
            <person name="Wortman J."/>
            <person name="Nusbaum C."/>
            <person name="Birren B."/>
        </authorList>
    </citation>
    <scope>NUCLEOTIDE SEQUENCE [LARGE SCALE GENOMIC DNA]</scope>
    <source>
        <strain evidence="1">CBS 288.86</strain>
    </source>
</reference>
<dbReference type="AlphaFoldDB" id="A0A022VQ31"/>
<protein>
    <submittedName>
        <fullName evidence="1">Uncharacterized protein</fullName>
    </submittedName>
</protein>
<evidence type="ECO:0000313" key="1">
    <source>
        <dbReference type="EMBL" id="EZF47873.1"/>
    </source>
</evidence>
<proteinExistence type="predicted"/>
<dbReference type="HOGENOM" id="CLU_2293705_0_0_1"/>
<accession>A0A022VQ31</accession>
<sequence length="101" mass="11976">MGIFKPFRRCSWTEYRWPNIPVIWKSHFIYLLTYSSSMVFSALLLGSRWTHTYNNGKGMNGCASHYVVCSMLIWRLTLRLQLLKPKRTEWYVPSKDSNPVL</sequence>
<dbReference type="Proteomes" id="UP000023758">
    <property type="component" value="Unassembled WGS sequence"/>
</dbReference>
<name>A0A022VQ31_TRIRU</name>
<gene>
    <name evidence="1" type="ORF">H103_08390</name>
</gene>
<dbReference type="EMBL" id="KK207939">
    <property type="protein sequence ID" value="EZF47873.1"/>
    <property type="molecule type" value="Genomic_DNA"/>
</dbReference>
<organism evidence="1">
    <name type="scientific">Trichophyton rubrum CBS 288.86</name>
    <dbReference type="NCBI Taxonomy" id="1215330"/>
    <lineage>
        <taxon>Eukaryota</taxon>
        <taxon>Fungi</taxon>
        <taxon>Dikarya</taxon>
        <taxon>Ascomycota</taxon>
        <taxon>Pezizomycotina</taxon>
        <taxon>Eurotiomycetes</taxon>
        <taxon>Eurotiomycetidae</taxon>
        <taxon>Onygenales</taxon>
        <taxon>Arthrodermataceae</taxon>
        <taxon>Trichophyton</taxon>
    </lineage>
</organism>